<name>A0A5D0GEE5_9FLAO</name>
<protein>
    <recommendedName>
        <fullName evidence="4">Nuclear transport factor 2 family protein</fullName>
    </recommendedName>
</protein>
<dbReference type="Gene3D" id="3.10.450.50">
    <property type="match status" value="1"/>
</dbReference>
<sequence>MKKLSTSLFVILFTFTLNAQEKTDKYAHHVETLNSTLETLYSVISGEKGEERDWDLFKYLFKPEAKLIPSGNNPEGIYVARYMTPSDYVSSSGSYLVENGFFEKEIHRTVNTFGNITQVFSTYESFHSETETEPFMRGINSIQLLNDGERWWIINIYWTQESPENPIPSEYLPID</sequence>
<evidence type="ECO:0000313" key="2">
    <source>
        <dbReference type="EMBL" id="TYA57286.1"/>
    </source>
</evidence>
<dbReference type="Proteomes" id="UP000324550">
    <property type="component" value="Unassembled WGS sequence"/>
</dbReference>
<dbReference type="AlphaFoldDB" id="A0A5D0GEE5"/>
<comment type="caution">
    <text evidence="2">The sequence shown here is derived from an EMBL/GenBank/DDBJ whole genome shotgun (WGS) entry which is preliminary data.</text>
</comment>
<evidence type="ECO:0000313" key="3">
    <source>
        <dbReference type="Proteomes" id="UP000324550"/>
    </source>
</evidence>
<dbReference type="SUPFAM" id="SSF54427">
    <property type="entry name" value="NTF2-like"/>
    <property type="match status" value="1"/>
</dbReference>
<dbReference type="RefSeq" id="WP_148454038.1">
    <property type="nucleotide sequence ID" value="NZ_VSFC01000023.1"/>
</dbReference>
<evidence type="ECO:0000256" key="1">
    <source>
        <dbReference type="SAM" id="SignalP"/>
    </source>
</evidence>
<feature type="chain" id="PRO_5023055726" description="Nuclear transport factor 2 family protein" evidence="1">
    <location>
        <begin position="20"/>
        <end position="175"/>
    </location>
</feature>
<dbReference type="EMBL" id="VSFC01000023">
    <property type="protein sequence ID" value="TYA57286.1"/>
    <property type="molecule type" value="Genomic_DNA"/>
</dbReference>
<dbReference type="InterPro" id="IPR032710">
    <property type="entry name" value="NTF2-like_dom_sf"/>
</dbReference>
<organism evidence="2 3">
    <name type="scientific">Formosa maritima</name>
    <dbReference type="NCBI Taxonomy" id="2592046"/>
    <lineage>
        <taxon>Bacteria</taxon>
        <taxon>Pseudomonadati</taxon>
        <taxon>Bacteroidota</taxon>
        <taxon>Flavobacteriia</taxon>
        <taxon>Flavobacteriales</taxon>
        <taxon>Flavobacteriaceae</taxon>
        <taxon>Formosa</taxon>
    </lineage>
</organism>
<keyword evidence="3" id="KW-1185">Reference proteome</keyword>
<gene>
    <name evidence="2" type="ORF">FVF61_05105</name>
</gene>
<dbReference type="OrthoDB" id="8754772at2"/>
<feature type="signal peptide" evidence="1">
    <location>
        <begin position="1"/>
        <end position="19"/>
    </location>
</feature>
<accession>A0A5D0GEE5</accession>
<reference evidence="2 3" key="1">
    <citation type="submission" date="2019-08" db="EMBL/GenBank/DDBJ databases">
        <title>Formosa sediminis sp. nov., isolated from marine sediment.</title>
        <authorList>
            <person name="Cao W.R."/>
        </authorList>
    </citation>
    <scope>NUCLEOTIDE SEQUENCE [LARGE SCALE GENOMIC DNA]</scope>
    <source>
        <strain evidence="2 3">1494</strain>
    </source>
</reference>
<evidence type="ECO:0008006" key="4">
    <source>
        <dbReference type="Google" id="ProtNLM"/>
    </source>
</evidence>
<proteinExistence type="predicted"/>
<keyword evidence="1" id="KW-0732">Signal</keyword>